<reference evidence="1" key="1">
    <citation type="journal article" date="2023" name="G3 (Bethesda)">
        <title>Whole genome assemblies of Zophobas morio and Tenebrio molitor.</title>
        <authorList>
            <person name="Kaur S."/>
            <person name="Stinson S.A."/>
            <person name="diCenzo G.C."/>
        </authorList>
    </citation>
    <scope>NUCLEOTIDE SEQUENCE</scope>
    <source>
        <strain evidence="1">QUZm001</strain>
    </source>
</reference>
<accession>A0AA38HG99</accession>
<organism evidence="1 2">
    <name type="scientific">Zophobas morio</name>
    <dbReference type="NCBI Taxonomy" id="2755281"/>
    <lineage>
        <taxon>Eukaryota</taxon>
        <taxon>Metazoa</taxon>
        <taxon>Ecdysozoa</taxon>
        <taxon>Arthropoda</taxon>
        <taxon>Hexapoda</taxon>
        <taxon>Insecta</taxon>
        <taxon>Pterygota</taxon>
        <taxon>Neoptera</taxon>
        <taxon>Endopterygota</taxon>
        <taxon>Coleoptera</taxon>
        <taxon>Polyphaga</taxon>
        <taxon>Cucujiformia</taxon>
        <taxon>Tenebrionidae</taxon>
        <taxon>Zophobas</taxon>
    </lineage>
</organism>
<protein>
    <submittedName>
        <fullName evidence="1">Uncharacterized protein</fullName>
    </submittedName>
</protein>
<evidence type="ECO:0000313" key="1">
    <source>
        <dbReference type="EMBL" id="KAJ3615900.1"/>
    </source>
</evidence>
<evidence type="ECO:0000313" key="2">
    <source>
        <dbReference type="Proteomes" id="UP001168821"/>
    </source>
</evidence>
<dbReference type="Proteomes" id="UP001168821">
    <property type="component" value="Unassembled WGS sequence"/>
</dbReference>
<dbReference type="EMBL" id="JALNTZ010003825">
    <property type="protein sequence ID" value="KAJ3615900.1"/>
    <property type="molecule type" value="Genomic_DNA"/>
</dbReference>
<proteinExistence type="predicted"/>
<gene>
    <name evidence="1" type="ORF">Zmor_012213</name>
</gene>
<sequence length="131" mass="15279">MPRLLPLRQGFHIPLDARGRQWLPFYNAGVPERAYWPPQEQRGADLCLLHRQSLRKGKFRHGTLLSTGVLALIFCATESKLSTLKLPTWKQILFEEKFLFRVDNILESVLNIEVYEWTIYQKGPVLSKSKQ</sequence>
<comment type="caution">
    <text evidence="1">The sequence shown here is derived from an EMBL/GenBank/DDBJ whole genome shotgun (WGS) entry which is preliminary data.</text>
</comment>
<dbReference type="AlphaFoldDB" id="A0AA38HG99"/>
<name>A0AA38HG99_9CUCU</name>
<keyword evidence="2" id="KW-1185">Reference proteome</keyword>